<dbReference type="Gene3D" id="1.25.40.10">
    <property type="entry name" value="Tetratricopeptide repeat domain"/>
    <property type="match status" value="1"/>
</dbReference>
<organism evidence="1 3">
    <name type="scientific">Oceanimonas baumannii</name>
    <dbReference type="NCBI Taxonomy" id="129578"/>
    <lineage>
        <taxon>Bacteria</taxon>
        <taxon>Pseudomonadati</taxon>
        <taxon>Pseudomonadota</taxon>
        <taxon>Gammaproteobacteria</taxon>
        <taxon>Aeromonadales</taxon>
        <taxon>Aeromonadaceae</taxon>
        <taxon>Oceanimonas</taxon>
    </lineage>
</organism>
<reference evidence="2 4" key="2">
    <citation type="submission" date="2019-03" db="EMBL/GenBank/DDBJ databases">
        <title>Genomic Encyclopedia of Archaeal and Bacterial Type Strains, Phase II (KMG-II): from individual species to whole genera.</title>
        <authorList>
            <person name="Goeker M."/>
        </authorList>
    </citation>
    <scope>NUCLEOTIDE SEQUENCE [LARGE SCALE GENOMIC DNA]</scope>
    <source>
        <strain evidence="2 4">DSM 15594</strain>
    </source>
</reference>
<comment type="caution">
    <text evidence="1">The sequence shown here is derived from an EMBL/GenBank/DDBJ whole genome shotgun (WGS) entry which is preliminary data.</text>
</comment>
<dbReference type="SUPFAM" id="SSF48452">
    <property type="entry name" value="TPR-like"/>
    <property type="match status" value="1"/>
</dbReference>
<dbReference type="EMBL" id="SODO01000002">
    <property type="protein sequence ID" value="TDW61434.1"/>
    <property type="molecule type" value="Genomic_DNA"/>
</dbReference>
<dbReference type="OrthoDB" id="6118050at2"/>
<keyword evidence="4" id="KW-1185">Reference proteome</keyword>
<dbReference type="AlphaFoldDB" id="A0A235CNE0"/>
<evidence type="ECO:0000313" key="1">
    <source>
        <dbReference type="EMBL" id="OYD25375.1"/>
    </source>
</evidence>
<protein>
    <recommendedName>
        <fullName evidence="5">Tetratricopeptide repeat protein</fullName>
    </recommendedName>
</protein>
<dbReference type="Proteomes" id="UP000295058">
    <property type="component" value="Unassembled WGS sequence"/>
</dbReference>
<dbReference type="InterPro" id="IPR011990">
    <property type="entry name" value="TPR-like_helical_dom_sf"/>
</dbReference>
<name>A0A235CNE0_9GAMM</name>
<accession>A0A235CNE0</accession>
<dbReference type="RefSeq" id="WP_094277206.1">
    <property type="nucleotide sequence ID" value="NZ_NQJF01000003.1"/>
</dbReference>
<gene>
    <name evidence="1" type="ORF">B6S09_03920</name>
    <name evidence="2" type="ORF">LY04_00974</name>
</gene>
<sequence>MHLLAQWKAITTSANQAFAHERYDQACCYYQQAFTLLVQQWPEANNIMLVATGTDIESLVVCLSISAQNLAEAHARQGSHRRCLSLLRRTLQRLSDWHRHQLLPPEVEEVVLGECSQLWRELCRQQQMAGQRQARLH</sequence>
<dbReference type="EMBL" id="NQJF01000003">
    <property type="protein sequence ID" value="OYD25375.1"/>
    <property type="molecule type" value="Genomic_DNA"/>
</dbReference>
<evidence type="ECO:0000313" key="3">
    <source>
        <dbReference type="Proteomes" id="UP000243640"/>
    </source>
</evidence>
<dbReference type="Proteomes" id="UP000243640">
    <property type="component" value="Unassembled WGS sequence"/>
</dbReference>
<evidence type="ECO:0000313" key="2">
    <source>
        <dbReference type="EMBL" id="TDW61434.1"/>
    </source>
</evidence>
<evidence type="ECO:0000313" key="4">
    <source>
        <dbReference type="Proteomes" id="UP000295058"/>
    </source>
</evidence>
<reference evidence="1 3" key="1">
    <citation type="submission" date="2017-08" db="EMBL/GenBank/DDBJ databases">
        <title>Draft Genome Sequence of the Marine Bacterium Oceanimonas baumannii ATCC 700832.</title>
        <authorList>
            <person name="Mcclelland W.D."/>
            <person name="Brennan M.A."/>
            <person name="Trachtenberg A.M."/>
            <person name="Maclea K.S."/>
        </authorList>
    </citation>
    <scope>NUCLEOTIDE SEQUENCE [LARGE SCALE GENOMIC DNA]</scope>
    <source>
        <strain evidence="1 3">ATCC 700832</strain>
    </source>
</reference>
<proteinExistence type="predicted"/>
<evidence type="ECO:0008006" key="5">
    <source>
        <dbReference type="Google" id="ProtNLM"/>
    </source>
</evidence>